<keyword evidence="4" id="KW-0646">Protease inhibitor</keyword>
<dbReference type="EMBL" id="JBHTEY010000004">
    <property type="protein sequence ID" value="MFC7613695.1"/>
    <property type="molecule type" value="Genomic_DNA"/>
</dbReference>
<evidence type="ECO:0000256" key="2">
    <source>
        <dbReference type="SAM" id="SignalP"/>
    </source>
</evidence>
<accession>A0ABW2TIY9</accession>
<protein>
    <submittedName>
        <fullName evidence="4">Protease inhibitor I9 family protein</fullName>
    </submittedName>
</protein>
<name>A0ABW2TIY9_9PSEU</name>
<feature type="signal peptide" evidence="2">
    <location>
        <begin position="1"/>
        <end position="30"/>
    </location>
</feature>
<comment type="caution">
    <text evidence="4">The sequence shown here is derived from an EMBL/GenBank/DDBJ whole genome shotgun (WGS) entry which is preliminary data.</text>
</comment>
<evidence type="ECO:0000256" key="1">
    <source>
        <dbReference type="SAM" id="MobiDB-lite"/>
    </source>
</evidence>
<keyword evidence="2" id="KW-0732">Signal</keyword>
<proteinExistence type="predicted"/>
<reference evidence="5" key="1">
    <citation type="journal article" date="2019" name="Int. J. Syst. Evol. Microbiol.">
        <title>The Global Catalogue of Microorganisms (GCM) 10K type strain sequencing project: providing services to taxonomists for standard genome sequencing and annotation.</title>
        <authorList>
            <consortium name="The Broad Institute Genomics Platform"/>
            <consortium name="The Broad Institute Genome Sequencing Center for Infectious Disease"/>
            <person name="Wu L."/>
            <person name="Ma J."/>
        </authorList>
    </citation>
    <scope>NUCLEOTIDE SEQUENCE [LARGE SCALE GENOMIC DNA]</scope>
    <source>
        <strain evidence="5">JCM 17695</strain>
    </source>
</reference>
<evidence type="ECO:0000313" key="5">
    <source>
        <dbReference type="Proteomes" id="UP001596512"/>
    </source>
</evidence>
<dbReference type="Gene3D" id="3.30.70.80">
    <property type="entry name" value="Peptidase S8 propeptide/proteinase inhibitor I9"/>
    <property type="match status" value="1"/>
</dbReference>
<gene>
    <name evidence="4" type="ORF">ACFQV2_08985</name>
</gene>
<dbReference type="InterPro" id="IPR010259">
    <property type="entry name" value="S8pro/Inhibitor_I9"/>
</dbReference>
<feature type="region of interest" description="Disordered" evidence="1">
    <location>
        <begin position="91"/>
        <end position="141"/>
    </location>
</feature>
<dbReference type="GO" id="GO:0030414">
    <property type="term" value="F:peptidase inhibitor activity"/>
    <property type="evidence" value="ECO:0007669"/>
    <property type="project" value="UniProtKB-KW"/>
</dbReference>
<dbReference type="PROSITE" id="PS51318">
    <property type="entry name" value="TAT"/>
    <property type="match status" value="1"/>
</dbReference>
<dbReference type="Pfam" id="PF05922">
    <property type="entry name" value="Inhibitor_I9"/>
    <property type="match status" value="1"/>
</dbReference>
<evidence type="ECO:0000259" key="3">
    <source>
        <dbReference type="Pfam" id="PF05922"/>
    </source>
</evidence>
<feature type="chain" id="PRO_5046872471" evidence="2">
    <location>
        <begin position="31"/>
        <end position="141"/>
    </location>
</feature>
<keyword evidence="5" id="KW-1185">Reference proteome</keyword>
<evidence type="ECO:0000313" key="4">
    <source>
        <dbReference type="EMBL" id="MFC7613695.1"/>
    </source>
</evidence>
<feature type="compositionally biased region" description="Basic residues" evidence="1">
    <location>
        <begin position="125"/>
        <end position="141"/>
    </location>
</feature>
<sequence>MSNRKRVVRGAVVVAGAAALGLATLPSAGAAEGQVLGADAAGVIEGSYIVVLKDGVLSTADAAAKHGAEVTHRYTHALNGYAAKMTETEAKRAAADPRSRTCSRTGSCACRKPRRPGVSTGSTRRTCRSTRATRHRPQGRV</sequence>
<dbReference type="Proteomes" id="UP001596512">
    <property type="component" value="Unassembled WGS sequence"/>
</dbReference>
<dbReference type="SUPFAM" id="SSF54897">
    <property type="entry name" value="Protease propeptides/inhibitors"/>
    <property type="match status" value="1"/>
</dbReference>
<feature type="domain" description="Inhibitor I9" evidence="3">
    <location>
        <begin position="64"/>
        <end position="97"/>
    </location>
</feature>
<dbReference type="InterPro" id="IPR037045">
    <property type="entry name" value="S8pro/Inhibitor_I9_sf"/>
</dbReference>
<organism evidence="4 5">
    <name type="scientific">Actinokineospora soli</name>
    <dbReference type="NCBI Taxonomy" id="1048753"/>
    <lineage>
        <taxon>Bacteria</taxon>
        <taxon>Bacillati</taxon>
        <taxon>Actinomycetota</taxon>
        <taxon>Actinomycetes</taxon>
        <taxon>Pseudonocardiales</taxon>
        <taxon>Pseudonocardiaceae</taxon>
        <taxon>Actinokineospora</taxon>
    </lineage>
</organism>
<dbReference type="InterPro" id="IPR006311">
    <property type="entry name" value="TAT_signal"/>
</dbReference>